<evidence type="ECO:0000313" key="1">
    <source>
        <dbReference type="EMBL" id="PVD18690.1"/>
    </source>
</evidence>
<dbReference type="EMBL" id="PZQS01000014">
    <property type="protein sequence ID" value="PVD18690.1"/>
    <property type="molecule type" value="Genomic_DNA"/>
</dbReference>
<evidence type="ECO:0000313" key="2">
    <source>
        <dbReference type="Proteomes" id="UP000245119"/>
    </source>
</evidence>
<dbReference type="AlphaFoldDB" id="A0A2T7NBY6"/>
<protein>
    <submittedName>
        <fullName evidence="1">Uncharacterized protein</fullName>
    </submittedName>
</protein>
<dbReference type="Proteomes" id="UP000245119">
    <property type="component" value="Linkage Group LG14"/>
</dbReference>
<sequence>MNQKSARTTQLDKHRRSAILMCLMCSMVQIDGIAGSRLRLLGDDGARGRTEGSVGKQCVVRVSTVCWPLVLPVNTCARATLEKLQD</sequence>
<gene>
    <name evidence="1" type="ORF">C0Q70_21240</name>
</gene>
<organism evidence="1 2">
    <name type="scientific">Pomacea canaliculata</name>
    <name type="common">Golden apple snail</name>
    <dbReference type="NCBI Taxonomy" id="400727"/>
    <lineage>
        <taxon>Eukaryota</taxon>
        <taxon>Metazoa</taxon>
        <taxon>Spiralia</taxon>
        <taxon>Lophotrochozoa</taxon>
        <taxon>Mollusca</taxon>
        <taxon>Gastropoda</taxon>
        <taxon>Caenogastropoda</taxon>
        <taxon>Architaenioglossa</taxon>
        <taxon>Ampullarioidea</taxon>
        <taxon>Ampullariidae</taxon>
        <taxon>Pomacea</taxon>
    </lineage>
</organism>
<comment type="caution">
    <text evidence="1">The sequence shown here is derived from an EMBL/GenBank/DDBJ whole genome shotgun (WGS) entry which is preliminary data.</text>
</comment>
<proteinExistence type="predicted"/>
<keyword evidence="2" id="KW-1185">Reference proteome</keyword>
<reference evidence="1 2" key="1">
    <citation type="submission" date="2018-04" db="EMBL/GenBank/DDBJ databases">
        <title>The genome of golden apple snail Pomacea canaliculata provides insight into stress tolerance and invasive adaptation.</title>
        <authorList>
            <person name="Liu C."/>
            <person name="Liu B."/>
            <person name="Ren Y."/>
            <person name="Zhang Y."/>
            <person name="Wang H."/>
            <person name="Li S."/>
            <person name="Jiang F."/>
            <person name="Yin L."/>
            <person name="Zhang G."/>
            <person name="Qian W."/>
            <person name="Fan W."/>
        </authorList>
    </citation>
    <scope>NUCLEOTIDE SEQUENCE [LARGE SCALE GENOMIC DNA]</scope>
    <source>
        <strain evidence="1">SZHN2017</strain>
        <tissue evidence="1">Muscle</tissue>
    </source>
</reference>
<accession>A0A2T7NBY6</accession>
<name>A0A2T7NBY6_POMCA</name>